<organism evidence="1">
    <name type="scientific">marine sediment metagenome</name>
    <dbReference type="NCBI Taxonomy" id="412755"/>
    <lineage>
        <taxon>unclassified sequences</taxon>
        <taxon>metagenomes</taxon>
        <taxon>ecological metagenomes</taxon>
    </lineage>
</organism>
<feature type="non-terminal residue" evidence="1">
    <location>
        <position position="1"/>
    </location>
</feature>
<protein>
    <submittedName>
        <fullName evidence="1">Uncharacterized protein</fullName>
    </submittedName>
</protein>
<evidence type="ECO:0000313" key="1">
    <source>
        <dbReference type="EMBL" id="GAG21134.1"/>
    </source>
</evidence>
<dbReference type="EMBL" id="BARS01036981">
    <property type="protein sequence ID" value="GAG21134.1"/>
    <property type="molecule type" value="Genomic_DNA"/>
</dbReference>
<feature type="non-terminal residue" evidence="1">
    <location>
        <position position="257"/>
    </location>
</feature>
<proteinExistence type="predicted"/>
<accession>X0VRU4</accession>
<dbReference type="AlphaFoldDB" id="X0VRU4"/>
<reference evidence="1" key="1">
    <citation type="journal article" date="2014" name="Front. Microbiol.">
        <title>High frequency of phylogenetically diverse reductive dehalogenase-homologous genes in deep subseafloor sedimentary metagenomes.</title>
        <authorList>
            <person name="Kawai M."/>
            <person name="Futagami T."/>
            <person name="Toyoda A."/>
            <person name="Takaki Y."/>
            <person name="Nishi S."/>
            <person name="Hori S."/>
            <person name="Arai W."/>
            <person name="Tsubouchi T."/>
            <person name="Morono Y."/>
            <person name="Uchiyama I."/>
            <person name="Ito T."/>
            <person name="Fujiyama A."/>
            <person name="Inagaki F."/>
            <person name="Takami H."/>
        </authorList>
    </citation>
    <scope>NUCLEOTIDE SEQUENCE</scope>
    <source>
        <strain evidence="1">Expedition CK06-06</strain>
    </source>
</reference>
<name>X0VRU4_9ZZZZ</name>
<comment type="caution">
    <text evidence="1">The sequence shown here is derived from an EMBL/GenBank/DDBJ whole genome shotgun (WGS) entry which is preliminary data.</text>
</comment>
<gene>
    <name evidence="1" type="ORF">S01H1_56767</name>
</gene>
<sequence>INSSTSPNWKQFQKGDFQYPDFAQIQSYGAWVRHIWADDNNQAPSVHWKTNISIPIDMSEYVITSASLEVIVNASVSANVDTPNDDGSWANFAIGDSVTFYSQISDLNYNPPLYTIASNKTKYLGQQNFSQPDILTIDNSPLESVGEIDLITALSSAFDKDPSHSNFTLTLGIDIYSEDNLGGIDTDSFNDLIIKTCNLTFTVKKKIDQSTTLSWNQEGNTLDAVSVQVTDAKFFFKYKVNNTWPSSAPLSEIIFYI</sequence>